<evidence type="ECO:0000256" key="2">
    <source>
        <dbReference type="SAM" id="SignalP"/>
    </source>
</evidence>
<evidence type="ECO:0000313" key="3">
    <source>
        <dbReference type="EMBL" id="GAV02632.1"/>
    </source>
</evidence>
<dbReference type="AlphaFoldDB" id="A0A1D1VLZ4"/>
<evidence type="ECO:0000313" key="4">
    <source>
        <dbReference type="Proteomes" id="UP000186922"/>
    </source>
</evidence>
<proteinExistence type="predicted"/>
<gene>
    <name evidence="3" type="primary">RvY_13172-1</name>
    <name evidence="3" type="synonym">RvY_13172.1</name>
    <name evidence="3" type="ORF">RvY_13172</name>
</gene>
<feature type="region of interest" description="Disordered" evidence="1">
    <location>
        <begin position="66"/>
        <end position="92"/>
    </location>
</feature>
<dbReference type="Proteomes" id="UP000186922">
    <property type="component" value="Unassembled WGS sequence"/>
</dbReference>
<accession>A0A1D1VLZ4</accession>
<organism evidence="3 4">
    <name type="scientific">Ramazzottius varieornatus</name>
    <name type="common">Water bear</name>
    <name type="synonym">Tardigrade</name>
    <dbReference type="NCBI Taxonomy" id="947166"/>
    <lineage>
        <taxon>Eukaryota</taxon>
        <taxon>Metazoa</taxon>
        <taxon>Ecdysozoa</taxon>
        <taxon>Tardigrada</taxon>
        <taxon>Eutardigrada</taxon>
        <taxon>Parachela</taxon>
        <taxon>Hypsibioidea</taxon>
        <taxon>Ramazzottiidae</taxon>
        <taxon>Ramazzottius</taxon>
    </lineage>
</organism>
<feature type="region of interest" description="Disordered" evidence="1">
    <location>
        <begin position="29"/>
        <end position="48"/>
    </location>
</feature>
<reference evidence="3 4" key="1">
    <citation type="journal article" date="2016" name="Nat. Commun.">
        <title>Extremotolerant tardigrade genome and improved radiotolerance of human cultured cells by tardigrade-unique protein.</title>
        <authorList>
            <person name="Hashimoto T."/>
            <person name="Horikawa D.D."/>
            <person name="Saito Y."/>
            <person name="Kuwahara H."/>
            <person name="Kozuka-Hata H."/>
            <person name="Shin-I T."/>
            <person name="Minakuchi Y."/>
            <person name="Ohishi K."/>
            <person name="Motoyama A."/>
            <person name="Aizu T."/>
            <person name="Enomoto A."/>
            <person name="Kondo K."/>
            <person name="Tanaka S."/>
            <person name="Hara Y."/>
            <person name="Koshikawa S."/>
            <person name="Sagara H."/>
            <person name="Miura T."/>
            <person name="Yokobori S."/>
            <person name="Miyagawa K."/>
            <person name="Suzuki Y."/>
            <person name="Kubo T."/>
            <person name="Oyama M."/>
            <person name="Kohara Y."/>
            <person name="Fujiyama A."/>
            <person name="Arakawa K."/>
            <person name="Katayama T."/>
            <person name="Toyoda A."/>
            <person name="Kunieda T."/>
        </authorList>
    </citation>
    <scope>NUCLEOTIDE SEQUENCE [LARGE SCALE GENOMIC DNA]</scope>
    <source>
        <strain evidence="3 4">YOKOZUNA-1</strain>
    </source>
</reference>
<keyword evidence="2" id="KW-0732">Signal</keyword>
<feature type="signal peptide" evidence="2">
    <location>
        <begin position="1"/>
        <end position="22"/>
    </location>
</feature>
<feature type="compositionally biased region" description="Low complexity" evidence="1">
    <location>
        <begin position="66"/>
        <end position="76"/>
    </location>
</feature>
<sequence length="92" mass="9496">MFSSKCFILAAVLSAFVLVLNAKPYKRQAVSPVPANSTSGLEEHPTGSLPMDEILAAEVAAAPVPAGSVPSNPASVNSAFQQDDADLPAQSW</sequence>
<comment type="caution">
    <text evidence="3">The sequence shown here is derived from an EMBL/GenBank/DDBJ whole genome shotgun (WGS) entry which is preliminary data.</text>
</comment>
<evidence type="ECO:0008006" key="5">
    <source>
        <dbReference type="Google" id="ProtNLM"/>
    </source>
</evidence>
<evidence type="ECO:0000256" key="1">
    <source>
        <dbReference type="SAM" id="MobiDB-lite"/>
    </source>
</evidence>
<name>A0A1D1VLZ4_RAMVA</name>
<feature type="chain" id="PRO_5008898586" description="Secreted protein" evidence="2">
    <location>
        <begin position="23"/>
        <end position="92"/>
    </location>
</feature>
<dbReference type="EMBL" id="BDGG01000008">
    <property type="protein sequence ID" value="GAV02632.1"/>
    <property type="molecule type" value="Genomic_DNA"/>
</dbReference>
<keyword evidence="4" id="KW-1185">Reference proteome</keyword>
<protein>
    <recommendedName>
        <fullName evidence="5">Secreted protein</fullName>
    </recommendedName>
</protein>